<accession>A0AAU9FJ33</accession>
<evidence type="ECO:0000256" key="2">
    <source>
        <dbReference type="SAM" id="MobiDB-lite"/>
    </source>
</evidence>
<reference evidence="4 5" key="1">
    <citation type="submission" date="2024-02" db="EMBL/GenBank/DDBJ databases">
        <title>A chromosome-level genome assembly of Drosophila madeirensis, a fruit fly species endemic to Madeira island.</title>
        <authorList>
            <person name="Tomihara K."/>
            <person name="Llopart A."/>
            <person name="Yamamoto D."/>
        </authorList>
    </citation>
    <scope>NUCLEOTIDE SEQUENCE [LARGE SCALE GENOMIC DNA]</scope>
    <source>
        <strain evidence="4 5">RF1</strain>
    </source>
</reference>
<name>A0AAU9FJ33_DROMD</name>
<dbReference type="PANTHER" id="PTHR23048">
    <property type="entry name" value="MYOSIN LIGHT CHAIN 1, 3"/>
    <property type="match status" value="1"/>
</dbReference>
<dbReference type="AlphaFoldDB" id="A0AAU9FJ33"/>
<evidence type="ECO:0000313" key="4">
    <source>
        <dbReference type="EMBL" id="BFF95581.1"/>
    </source>
</evidence>
<organism evidence="4 5">
    <name type="scientific">Drosophila madeirensis</name>
    <name type="common">Fruit fly</name>
    <dbReference type="NCBI Taxonomy" id="30013"/>
    <lineage>
        <taxon>Eukaryota</taxon>
        <taxon>Metazoa</taxon>
        <taxon>Ecdysozoa</taxon>
        <taxon>Arthropoda</taxon>
        <taxon>Hexapoda</taxon>
        <taxon>Insecta</taxon>
        <taxon>Pterygota</taxon>
        <taxon>Neoptera</taxon>
        <taxon>Endopterygota</taxon>
        <taxon>Diptera</taxon>
        <taxon>Brachycera</taxon>
        <taxon>Muscomorpha</taxon>
        <taxon>Ephydroidea</taxon>
        <taxon>Drosophilidae</taxon>
        <taxon>Drosophila</taxon>
        <taxon>Sophophora</taxon>
    </lineage>
</organism>
<dbReference type="EMBL" id="AP029264">
    <property type="protein sequence ID" value="BFF95581.1"/>
    <property type="molecule type" value="Genomic_DNA"/>
</dbReference>
<evidence type="ECO:0000313" key="5">
    <source>
        <dbReference type="Proteomes" id="UP001500889"/>
    </source>
</evidence>
<gene>
    <name evidence="4" type="ORF">DMAD_12947</name>
</gene>
<dbReference type="PANTHER" id="PTHR23048:SF49">
    <property type="entry name" value="FI08416P-RELATED"/>
    <property type="match status" value="1"/>
</dbReference>
<dbReference type="InterPro" id="IPR002048">
    <property type="entry name" value="EF_hand_dom"/>
</dbReference>
<sequence length="167" mass="18500">MSASKQGPSTAPKPKKRGHLPWLRDAFKQHEQRGDGKISVAHLGDCLRVMGTNPTESLVQQHMRQLQAAGLQRISFEEVLAIYTSLGKDSGVLDGKQSQKKAAEYISSLRLLDVQGTGYLPAARLRRVLTKCSECLSEEEMDELLKDRVNDQGLVNYVDLVHAIMNG</sequence>
<proteinExistence type="predicted"/>
<protein>
    <submittedName>
        <fullName evidence="4">Myosin-2 essential light chain</fullName>
    </submittedName>
</protein>
<dbReference type="GO" id="GO:0005509">
    <property type="term" value="F:calcium ion binding"/>
    <property type="evidence" value="ECO:0007669"/>
    <property type="project" value="InterPro"/>
</dbReference>
<feature type="domain" description="EF-hand" evidence="3">
    <location>
        <begin position="18"/>
        <end position="53"/>
    </location>
</feature>
<dbReference type="GO" id="GO:0016460">
    <property type="term" value="C:myosin II complex"/>
    <property type="evidence" value="ECO:0007669"/>
    <property type="project" value="TreeGrafter"/>
</dbReference>
<feature type="region of interest" description="Disordered" evidence="2">
    <location>
        <begin position="1"/>
        <end position="21"/>
    </location>
</feature>
<dbReference type="GO" id="GO:0032036">
    <property type="term" value="F:myosin heavy chain binding"/>
    <property type="evidence" value="ECO:0007669"/>
    <property type="project" value="TreeGrafter"/>
</dbReference>
<evidence type="ECO:0000259" key="3">
    <source>
        <dbReference type="PROSITE" id="PS50222"/>
    </source>
</evidence>
<dbReference type="InterPro" id="IPR050230">
    <property type="entry name" value="CALM/Myosin/TropC-like"/>
</dbReference>
<dbReference type="Proteomes" id="UP001500889">
    <property type="component" value="Chromosome U"/>
</dbReference>
<keyword evidence="1" id="KW-0677">Repeat</keyword>
<keyword evidence="5" id="KW-1185">Reference proteome</keyword>
<dbReference type="SUPFAM" id="SSF47473">
    <property type="entry name" value="EF-hand"/>
    <property type="match status" value="1"/>
</dbReference>
<dbReference type="PROSITE" id="PS50222">
    <property type="entry name" value="EF_HAND_2"/>
    <property type="match status" value="1"/>
</dbReference>
<dbReference type="FunFam" id="1.10.238.10:FF:000178">
    <property type="entry name" value="Calmodulin-2 A"/>
    <property type="match status" value="1"/>
</dbReference>
<dbReference type="InterPro" id="IPR011992">
    <property type="entry name" value="EF-hand-dom_pair"/>
</dbReference>
<evidence type="ECO:0000256" key="1">
    <source>
        <dbReference type="ARBA" id="ARBA00022737"/>
    </source>
</evidence>
<dbReference type="Gene3D" id="1.10.238.10">
    <property type="entry name" value="EF-hand"/>
    <property type="match status" value="2"/>
</dbReference>